<feature type="region of interest" description="Disordered" evidence="1">
    <location>
        <begin position="291"/>
        <end position="370"/>
    </location>
</feature>
<dbReference type="PANTHER" id="PTHR31355">
    <property type="entry name" value="MICROTUBULE-ASSOCIATED PROTEIN TORTIFOLIA1"/>
    <property type="match status" value="1"/>
</dbReference>
<comment type="caution">
    <text evidence="3">The sequence shown here is derived from an EMBL/GenBank/DDBJ whole genome shotgun (WGS) entry which is preliminary data.</text>
</comment>
<keyword evidence="4" id="KW-1185">Reference proteome</keyword>
<dbReference type="AlphaFoldDB" id="A0A835HNX2"/>
<feature type="compositionally biased region" description="Low complexity" evidence="1">
    <location>
        <begin position="312"/>
        <end position="326"/>
    </location>
</feature>
<dbReference type="InterPro" id="IPR033337">
    <property type="entry name" value="TORTIFOLIA1/SINE1-2"/>
</dbReference>
<feature type="compositionally biased region" description="Polar residues" evidence="1">
    <location>
        <begin position="357"/>
        <end position="366"/>
    </location>
</feature>
<dbReference type="InterPro" id="IPR011989">
    <property type="entry name" value="ARM-like"/>
</dbReference>
<feature type="domain" description="TORTIFOLIA1/SINE1-2 N-terminal" evidence="2">
    <location>
        <begin position="11"/>
        <end position="285"/>
    </location>
</feature>
<gene>
    <name evidence="3" type="ORF">IFM89_005906</name>
</gene>
<dbReference type="OrthoDB" id="1904066at2759"/>
<evidence type="ECO:0000256" key="1">
    <source>
        <dbReference type="SAM" id="MobiDB-lite"/>
    </source>
</evidence>
<dbReference type="PANTHER" id="PTHR31355:SF8">
    <property type="entry name" value="TORTIFOLIA1-LIKE PROTEIN 3"/>
    <property type="match status" value="1"/>
</dbReference>
<sequence length="661" mass="74274">MTQPKRSSPTHELKKRVITCLNKLSDRDTHTQATTELETIIKSLTHHDSFASFLTCIYETDSSSKTQVRKQCVRLLGFISIIHGNALTPFVPKMISNIIKRLHDSDSVVRTACVDSVTIMCSSISKVSFFTLFLKPFMETMLFEQDYNSQMGSTLCLTSAIEACNDPEVVHLQRVLTKFVKLLRSESFKAKPALLSLIRSVIGVGVSMNRNVLRDLIGCLVEFLSNEDWAARKASAEALLKLGLACRDMLSEFKSSCLVSFEARRFDKVKVVRETMNQMIDAWKDVPGSYGEVSPPLQSRASSIDNTTGECSPSSSVSSNAVSSDSTQTKRNTIPASRSPPSNNSTRRTARKRGPMKNTNRISTPLFQRPDYNKNLDWKIEASVPHTSNFIMDSEDRFEERNEKIQEPEMNQKVQESEVQKNSQHPKPEDRSNFFNKNSDEKIHKVGGFSPGSRVVLYNDECSESTVSNDSEEHNGNLKETEDLSLIRKQLLQIENQQSILLDLLQRFMGSSQNGIRSLETRVNGLEMALDEIMYDMTVSTGRTSTSDPSENTCCKLPGAEFLSPKFWKKTDGRYSTSRFTFSGSNSWPHNMVDKDTSAEPSKLENRKFYHQAGGGGFVVNPLAAENRNDFRRNPEVYSNSLHTSIFQDAGRRQARTGTGL</sequence>
<feature type="compositionally biased region" description="Basic and acidic residues" evidence="1">
    <location>
        <begin position="426"/>
        <end position="444"/>
    </location>
</feature>
<evidence type="ECO:0000313" key="4">
    <source>
        <dbReference type="Proteomes" id="UP000631114"/>
    </source>
</evidence>
<organism evidence="3 4">
    <name type="scientific">Coptis chinensis</name>
    <dbReference type="NCBI Taxonomy" id="261450"/>
    <lineage>
        <taxon>Eukaryota</taxon>
        <taxon>Viridiplantae</taxon>
        <taxon>Streptophyta</taxon>
        <taxon>Embryophyta</taxon>
        <taxon>Tracheophyta</taxon>
        <taxon>Spermatophyta</taxon>
        <taxon>Magnoliopsida</taxon>
        <taxon>Ranunculales</taxon>
        <taxon>Ranunculaceae</taxon>
        <taxon>Coptidoideae</taxon>
        <taxon>Coptis</taxon>
    </lineage>
</organism>
<accession>A0A835HNX2</accession>
<dbReference type="SUPFAM" id="SSF48371">
    <property type="entry name" value="ARM repeat"/>
    <property type="match status" value="1"/>
</dbReference>
<feature type="compositionally biased region" description="Low complexity" evidence="1">
    <location>
        <begin position="337"/>
        <end position="347"/>
    </location>
</feature>
<dbReference type="FunFam" id="1.25.10.10:FF:000549">
    <property type="entry name" value="ARM repeat superfamily protein"/>
    <property type="match status" value="1"/>
</dbReference>
<name>A0A835HNX2_9MAGN</name>
<dbReference type="Proteomes" id="UP000631114">
    <property type="component" value="Unassembled WGS sequence"/>
</dbReference>
<evidence type="ECO:0000313" key="3">
    <source>
        <dbReference type="EMBL" id="KAF9604325.1"/>
    </source>
</evidence>
<dbReference type="GO" id="GO:0005874">
    <property type="term" value="C:microtubule"/>
    <property type="evidence" value="ECO:0007669"/>
    <property type="project" value="InterPro"/>
</dbReference>
<feature type="compositionally biased region" description="Polar residues" evidence="1">
    <location>
        <begin position="296"/>
        <end position="311"/>
    </location>
</feature>
<dbReference type="EMBL" id="JADFTS010000005">
    <property type="protein sequence ID" value="KAF9604325.1"/>
    <property type="molecule type" value="Genomic_DNA"/>
</dbReference>
<proteinExistence type="predicted"/>
<feature type="compositionally biased region" description="Basic and acidic residues" evidence="1">
    <location>
        <begin position="397"/>
        <end position="407"/>
    </location>
</feature>
<protein>
    <recommendedName>
        <fullName evidence="2">TORTIFOLIA1/SINE1-2 N-terminal domain-containing protein</fullName>
    </recommendedName>
</protein>
<dbReference type="Gene3D" id="1.25.10.10">
    <property type="entry name" value="Leucine-rich Repeat Variant"/>
    <property type="match status" value="1"/>
</dbReference>
<feature type="compositionally biased region" description="Polar residues" evidence="1">
    <location>
        <begin position="327"/>
        <end position="336"/>
    </location>
</feature>
<dbReference type="InterPro" id="IPR057600">
    <property type="entry name" value="TORTIFOLIA1/SINE1-2_N"/>
</dbReference>
<dbReference type="InterPro" id="IPR016024">
    <property type="entry name" value="ARM-type_fold"/>
</dbReference>
<feature type="region of interest" description="Disordered" evidence="1">
    <location>
        <begin position="397"/>
        <end position="447"/>
    </location>
</feature>
<dbReference type="Pfam" id="PF24714">
    <property type="entry name" value="TOR1L1_N"/>
    <property type="match status" value="1"/>
</dbReference>
<evidence type="ECO:0000259" key="2">
    <source>
        <dbReference type="Pfam" id="PF24714"/>
    </source>
</evidence>
<reference evidence="3 4" key="1">
    <citation type="submission" date="2020-10" db="EMBL/GenBank/DDBJ databases">
        <title>The Coptis chinensis genome and diversification of protoberbering-type alkaloids.</title>
        <authorList>
            <person name="Wang B."/>
            <person name="Shu S."/>
            <person name="Song C."/>
            <person name="Liu Y."/>
        </authorList>
    </citation>
    <scope>NUCLEOTIDE SEQUENCE [LARGE SCALE GENOMIC DNA]</scope>
    <source>
        <strain evidence="3">HL-2020</strain>
        <tissue evidence="3">Leaf</tissue>
    </source>
</reference>
<dbReference type="GO" id="GO:0008017">
    <property type="term" value="F:microtubule binding"/>
    <property type="evidence" value="ECO:0007669"/>
    <property type="project" value="InterPro"/>
</dbReference>